<accession>F8AGJ6</accession>
<sequence>MKYRFDLRKHEKGVMILAVLLFLLSLSLSPPVRWPPYSLLEYVIYCSIAPVLLVIALHEGLHAVVARLQGARVEFGITKLGKSWVAMAPYTAVRTPLPVKMWIPVLLAPFSLSPLFYILGSATGSPIWVMAFLINTSGLAGDIVVLLVLIRMPKDALVVDEGIEMVSEIPFPEPWPELLRLGK</sequence>
<dbReference type="GeneID" id="10836846"/>
<dbReference type="Proteomes" id="UP000008386">
    <property type="component" value="Chromosome"/>
</dbReference>
<proteinExistence type="predicted"/>
<organism evidence="2 3">
    <name type="scientific">Pyrococcus yayanosii (strain CH1 / JCM 16557)</name>
    <dbReference type="NCBI Taxonomy" id="529709"/>
    <lineage>
        <taxon>Archaea</taxon>
        <taxon>Methanobacteriati</taxon>
        <taxon>Methanobacteriota</taxon>
        <taxon>Thermococci</taxon>
        <taxon>Thermococcales</taxon>
        <taxon>Thermococcaceae</taxon>
        <taxon>Pyrococcus</taxon>
    </lineage>
</organism>
<dbReference type="Pfam" id="PF11667">
    <property type="entry name" value="DUF3267"/>
    <property type="match status" value="1"/>
</dbReference>
<feature type="transmembrane region" description="Helical" evidence="1">
    <location>
        <begin position="42"/>
        <end position="65"/>
    </location>
</feature>
<reference evidence="2 3" key="1">
    <citation type="journal article" date="2011" name="J. Bacteriol.">
        <title>Complete genome sequence of the obligate piezophilic hyperthermophilic archaeon Pyrococcus yayanosii CH1.</title>
        <authorList>
            <person name="Jun X."/>
            <person name="Lupeng L."/>
            <person name="Minjuan X."/>
            <person name="Oger P."/>
            <person name="Fengping W."/>
            <person name="Jebbar M."/>
            <person name="Xiang X."/>
        </authorList>
    </citation>
    <scope>NUCLEOTIDE SEQUENCE [LARGE SCALE GENOMIC DNA]</scope>
    <source>
        <strain evidence="3">CH1 / JCM 16557</strain>
    </source>
</reference>
<name>F8AGJ6_PYRYC</name>
<protein>
    <recommendedName>
        <fullName evidence="4">DUF3267 domain-containing protein</fullName>
    </recommendedName>
</protein>
<dbReference type="EMBL" id="CP002779">
    <property type="protein sequence ID" value="AEH23967.1"/>
    <property type="molecule type" value="Genomic_DNA"/>
</dbReference>
<dbReference type="eggNOG" id="arCOG05799">
    <property type="taxonomic scope" value="Archaea"/>
</dbReference>
<keyword evidence="1" id="KW-0472">Membrane</keyword>
<dbReference type="KEGG" id="pya:PYCH_02680"/>
<dbReference type="RefSeq" id="WP_013905025.1">
    <property type="nucleotide sequence ID" value="NC_015680.1"/>
</dbReference>
<evidence type="ECO:0008006" key="4">
    <source>
        <dbReference type="Google" id="ProtNLM"/>
    </source>
</evidence>
<keyword evidence="1" id="KW-0812">Transmembrane</keyword>
<dbReference type="InterPro" id="IPR021683">
    <property type="entry name" value="DUF3267"/>
</dbReference>
<feature type="transmembrane region" description="Helical" evidence="1">
    <location>
        <begin position="101"/>
        <end position="120"/>
    </location>
</feature>
<evidence type="ECO:0000313" key="2">
    <source>
        <dbReference type="EMBL" id="AEH23967.1"/>
    </source>
</evidence>
<keyword evidence="1" id="KW-1133">Transmembrane helix</keyword>
<dbReference type="OrthoDB" id="86219at2157"/>
<evidence type="ECO:0000313" key="3">
    <source>
        <dbReference type="Proteomes" id="UP000008386"/>
    </source>
</evidence>
<evidence type="ECO:0000256" key="1">
    <source>
        <dbReference type="SAM" id="Phobius"/>
    </source>
</evidence>
<dbReference type="HOGENOM" id="CLU_1335098_0_0_2"/>
<dbReference type="AlphaFoldDB" id="F8AGJ6"/>
<feature type="transmembrane region" description="Helical" evidence="1">
    <location>
        <begin position="126"/>
        <end position="150"/>
    </location>
</feature>
<gene>
    <name evidence="2" type="ordered locus">PYCH_02680</name>
</gene>
<keyword evidence="3" id="KW-1185">Reference proteome</keyword>
<feature type="transmembrane region" description="Helical" evidence="1">
    <location>
        <begin position="12"/>
        <end position="30"/>
    </location>
</feature>